<organism evidence="3 4">
    <name type="scientific">Agrococcus terreus</name>
    <dbReference type="NCBI Taxonomy" id="574649"/>
    <lineage>
        <taxon>Bacteria</taxon>
        <taxon>Bacillati</taxon>
        <taxon>Actinomycetota</taxon>
        <taxon>Actinomycetes</taxon>
        <taxon>Micrococcales</taxon>
        <taxon>Microbacteriaceae</taxon>
        <taxon>Agrococcus</taxon>
    </lineage>
</organism>
<proteinExistence type="predicted"/>
<dbReference type="Pfam" id="PF06197">
    <property type="entry name" value="DUF998"/>
    <property type="match status" value="1"/>
</dbReference>
<sequence length="386" mass="38600">MADGTAPASRTSASDAVAQERRLESRSIAAGWVGFVVGLVAGLVLLAGDARPIAGPGSLALPAAAVAAVVTAAAFATSTLLHRSGETAPMPEWQRLVSNVSGVALTIAFAAVAALGVLAGAEVLALGLVGFDALPIFGAALTAVPSAAGAWLAFQAGATLRTRDLATLLFVFLAIGTVLAMLTADDARWWERNFSQLGIGSGPGAWAFNGTIVVAGLLVVVIGLYVGRDLHRWLGDAALPRIAAVVIGFAASGALLAGVGLFPLPDARLAHTISAFGTIGAFAATAVLLLVVQPERPRALVLTTAGLGLGVGAALLLWRPLGLINAAALEAVAVGLAFVWMTTLVRTLAALVPGASRPAATRTPLHPERGAVPGSTAAPGAGRVGT</sequence>
<evidence type="ECO:0000256" key="2">
    <source>
        <dbReference type="SAM" id="Phobius"/>
    </source>
</evidence>
<feature type="transmembrane region" description="Helical" evidence="2">
    <location>
        <begin position="133"/>
        <end position="153"/>
    </location>
</feature>
<feature type="transmembrane region" description="Helical" evidence="2">
    <location>
        <begin position="299"/>
        <end position="319"/>
    </location>
</feature>
<keyword evidence="2" id="KW-0812">Transmembrane</keyword>
<dbReference type="EMBL" id="BMLM01000002">
    <property type="protein sequence ID" value="GGN89870.1"/>
    <property type="molecule type" value="Genomic_DNA"/>
</dbReference>
<dbReference type="RefSeq" id="WP_188718811.1">
    <property type="nucleotide sequence ID" value="NZ_BAABBD010000004.1"/>
</dbReference>
<feature type="transmembrane region" description="Helical" evidence="2">
    <location>
        <begin position="204"/>
        <end position="226"/>
    </location>
</feature>
<keyword evidence="4" id="KW-1185">Reference proteome</keyword>
<dbReference type="InterPro" id="IPR009339">
    <property type="entry name" value="DUF998"/>
</dbReference>
<feature type="transmembrane region" description="Helical" evidence="2">
    <location>
        <begin position="238"/>
        <end position="263"/>
    </location>
</feature>
<evidence type="ECO:0000256" key="1">
    <source>
        <dbReference type="SAM" id="MobiDB-lite"/>
    </source>
</evidence>
<gene>
    <name evidence="3" type="ORF">GCM10010968_27010</name>
</gene>
<comment type="caution">
    <text evidence="3">The sequence shown here is derived from an EMBL/GenBank/DDBJ whole genome shotgun (WGS) entry which is preliminary data.</text>
</comment>
<feature type="region of interest" description="Disordered" evidence="1">
    <location>
        <begin position="360"/>
        <end position="386"/>
    </location>
</feature>
<feature type="transmembrane region" description="Helical" evidence="2">
    <location>
        <begin position="28"/>
        <end position="47"/>
    </location>
</feature>
<feature type="transmembrane region" description="Helical" evidence="2">
    <location>
        <begin position="59"/>
        <end position="81"/>
    </location>
</feature>
<dbReference type="Proteomes" id="UP000626982">
    <property type="component" value="Unassembled WGS sequence"/>
</dbReference>
<protein>
    <recommendedName>
        <fullName evidence="5">DUF998 domain-containing protein</fullName>
    </recommendedName>
</protein>
<evidence type="ECO:0008006" key="5">
    <source>
        <dbReference type="Google" id="ProtNLM"/>
    </source>
</evidence>
<keyword evidence="2" id="KW-0472">Membrane</keyword>
<feature type="transmembrane region" description="Helical" evidence="2">
    <location>
        <begin position="269"/>
        <end position="292"/>
    </location>
</feature>
<reference evidence="4" key="1">
    <citation type="journal article" date="2019" name="Int. J. Syst. Evol. Microbiol.">
        <title>The Global Catalogue of Microorganisms (GCM) 10K type strain sequencing project: providing services to taxonomists for standard genome sequencing and annotation.</title>
        <authorList>
            <consortium name="The Broad Institute Genomics Platform"/>
            <consortium name="The Broad Institute Genome Sequencing Center for Infectious Disease"/>
            <person name="Wu L."/>
            <person name="Ma J."/>
        </authorList>
    </citation>
    <scope>NUCLEOTIDE SEQUENCE [LARGE SCALE GENOMIC DNA]</scope>
    <source>
        <strain evidence="4">CGMCC 1.6960</strain>
    </source>
</reference>
<feature type="transmembrane region" description="Helical" evidence="2">
    <location>
        <begin position="331"/>
        <end position="352"/>
    </location>
</feature>
<feature type="transmembrane region" description="Helical" evidence="2">
    <location>
        <begin position="102"/>
        <end position="121"/>
    </location>
</feature>
<feature type="transmembrane region" description="Helical" evidence="2">
    <location>
        <begin position="165"/>
        <end position="184"/>
    </location>
</feature>
<name>A0ABQ2KPZ1_9MICO</name>
<evidence type="ECO:0000313" key="3">
    <source>
        <dbReference type="EMBL" id="GGN89870.1"/>
    </source>
</evidence>
<accession>A0ABQ2KPZ1</accession>
<evidence type="ECO:0000313" key="4">
    <source>
        <dbReference type="Proteomes" id="UP000626982"/>
    </source>
</evidence>
<keyword evidence="2" id="KW-1133">Transmembrane helix</keyword>